<protein>
    <submittedName>
        <fullName evidence="1">Uncharacterized protein</fullName>
    </submittedName>
</protein>
<evidence type="ECO:0000313" key="1">
    <source>
        <dbReference type="EMBL" id="KAF5874041.1"/>
    </source>
</evidence>
<dbReference type="EMBL" id="JABFCT010000007">
    <property type="protein sequence ID" value="KAF5874041.1"/>
    <property type="molecule type" value="Genomic_DNA"/>
</dbReference>
<accession>A0A8H6AUW7</accession>
<keyword evidence="2" id="KW-1185">Reference proteome</keyword>
<reference evidence="1 2" key="1">
    <citation type="journal article" date="2020" name="Phytopathology">
        <title>A high-quality genome resource of Botrytis fragariae, a new and rapidly spreading fungal pathogen causing strawberry gray mold in the U.S.A.</title>
        <authorList>
            <person name="Wu Y."/>
            <person name="Saski C.A."/>
            <person name="Schnabel G."/>
            <person name="Xiao S."/>
            <person name="Hu M."/>
        </authorList>
    </citation>
    <scope>NUCLEOTIDE SEQUENCE [LARGE SCALE GENOMIC DNA]</scope>
    <source>
        <strain evidence="1 2">BVB16</strain>
    </source>
</reference>
<dbReference type="GeneID" id="59258145"/>
<gene>
    <name evidence="1" type="ORF">Bfra_004047</name>
</gene>
<dbReference type="AlphaFoldDB" id="A0A8H6AUW7"/>
<sequence>MVGPTHNIYVHVREINKNGKPYYPYLLNGQWWPRFNYYYEVMDVPGIASSVNAETGGSTGIGSG</sequence>
<name>A0A8H6AUW7_9HELO</name>
<dbReference type="RefSeq" id="XP_037192987.1">
    <property type="nucleotide sequence ID" value="XM_037334453.1"/>
</dbReference>
<evidence type="ECO:0000313" key="2">
    <source>
        <dbReference type="Proteomes" id="UP000531561"/>
    </source>
</evidence>
<comment type="caution">
    <text evidence="1">The sequence shown here is derived from an EMBL/GenBank/DDBJ whole genome shotgun (WGS) entry which is preliminary data.</text>
</comment>
<dbReference type="Proteomes" id="UP000531561">
    <property type="component" value="Unassembled WGS sequence"/>
</dbReference>
<organism evidence="1 2">
    <name type="scientific">Botrytis fragariae</name>
    <dbReference type="NCBI Taxonomy" id="1964551"/>
    <lineage>
        <taxon>Eukaryota</taxon>
        <taxon>Fungi</taxon>
        <taxon>Dikarya</taxon>
        <taxon>Ascomycota</taxon>
        <taxon>Pezizomycotina</taxon>
        <taxon>Leotiomycetes</taxon>
        <taxon>Helotiales</taxon>
        <taxon>Sclerotiniaceae</taxon>
        <taxon>Botrytis</taxon>
    </lineage>
</organism>
<proteinExistence type="predicted"/>